<feature type="compositionally biased region" description="Basic residues" evidence="1">
    <location>
        <begin position="406"/>
        <end position="418"/>
    </location>
</feature>
<dbReference type="EMBL" id="JASWJB010000046">
    <property type="protein sequence ID" value="KAK2606077.1"/>
    <property type="molecule type" value="Genomic_DNA"/>
</dbReference>
<evidence type="ECO:0000313" key="2">
    <source>
        <dbReference type="EMBL" id="KAK2606077.1"/>
    </source>
</evidence>
<protein>
    <submittedName>
        <fullName evidence="2">Uncharacterized protein</fullName>
    </submittedName>
</protein>
<feature type="region of interest" description="Disordered" evidence="1">
    <location>
        <begin position="283"/>
        <end position="356"/>
    </location>
</feature>
<dbReference type="Proteomes" id="UP001251528">
    <property type="component" value="Unassembled WGS sequence"/>
</dbReference>
<keyword evidence="3" id="KW-1185">Reference proteome</keyword>
<feature type="region of interest" description="Disordered" evidence="1">
    <location>
        <begin position="167"/>
        <end position="257"/>
    </location>
</feature>
<gene>
    <name evidence="2" type="ORF">QQS21_003472</name>
</gene>
<feature type="region of interest" description="Disordered" evidence="1">
    <location>
        <begin position="1"/>
        <end position="22"/>
    </location>
</feature>
<feature type="compositionally biased region" description="Polar residues" evidence="1">
    <location>
        <begin position="201"/>
        <end position="233"/>
    </location>
</feature>
<dbReference type="AlphaFoldDB" id="A0AAJ0FVI1"/>
<feature type="compositionally biased region" description="Polar residues" evidence="1">
    <location>
        <begin position="1"/>
        <end position="20"/>
    </location>
</feature>
<feature type="compositionally biased region" description="Basic and acidic residues" evidence="1">
    <location>
        <begin position="455"/>
        <end position="469"/>
    </location>
</feature>
<feature type="compositionally biased region" description="Polar residues" evidence="1">
    <location>
        <begin position="391"/>
        <end position="403"/>
    </location>
</feature>
<reference evidence="2" key="1">
    <citation type="submission" date="2023-06" db="EMBL/GenBank/DDBJ databases">
        <title>Conoideocrella luteorostrata (Hypocreales: Clavicipitaceae), a potential biocontrol fungus for elongate hemlock scale in United States Christmas tree production areas.</title>
        <authorList>
            <person name="Barrett H."/>
            <person name="Lovett B."/>
            <person name="Macias A.M."/>
            <person name="Stajich J.E."/>
            <person name="Kasson M.T."/>
        </authorList>
    </citation>
    <scope>NUCLEOTIDE SEQUENCE</scope>
    <source>
        <strain evidence="2">ARSEF 14590</strain>
    </source>
</reference>
<sequence length="835" mass="91909">MAQTTLAPSTLSSGRLTSTKPSDREVFELDQYEKIVKIRDAIISGKRTAVTLPPSSSAPLEPLSLPKKAPKAETAPALRSEDKAFAPKASVKPAASGRSELNPIFLEKSDELIRAELQIQRRRLESALKEEVEQRRFVKTSRVEPSSELDLSDVLAKALVLVQAADAPAADGETLTANAETTSDSLDESTFYSSRHDTPESHLTSRIRNSSQDIQATNFKSQHGDTPQQTNKHTPPRFVPAADTSTAATHPPAIENNGHTAVKTTFASQMSIVPGLNNYVQVAGSASGPSQSTRAAPSQSDEVNPSHSHQQATNSQLPPSTTRPQGIYHHESHPPSPLVRNHTLQPIAPQPTHPSCLNALASASSAVVEASRGAEHRSAVGTPAQVVALRTEQNIVTSPDSSSQGGKKKGKKKKKRKADRQGADAEAAPYIKPEPRSPSLLHAQSFIRPSKRQRHTQDPSAVHEYEPRYDPANVPDAGVQYVTQPVRDHTLPIGHVGAAGYPERVYSSATTGTLRYNNGQYYDDHWIPGEEPLQRQGYPGDQQEHFSHRSTQSSRPASRILLAEPYPVGAPPYREFRDGSSVAAHPDAETFIAPPRPAPTRILVDAYGREYIEPPHRPPSHLPVASPSRHGEREVVYERFPLRSLSRHPAPGPYEDDGIVYAPPSRAYALPRRIVTQPEYTTHDYRDASQREVSSRQPPGQGEFVQVLAPQERRYGDDGYGARPTSVRPVETVRYQMPPDYGRVHSVRPELQNAPEYRASVHPDGHHEVLQPYRREYRSGPAQEPVMPRGFSVRPAERDQSGQLRGAEEIAFIERPNGTAQEMIYASDARREVYR</sequence>
<feature type="region of interest" description="Disordered" evidence="1">
    <location>
        <begin position="528"/>
        <end position="559"/>
    </location>
</feature>
<feature type="region of interest" description="Disordered" evidence="1">
    <location>
        <begin position="391"/>
        <end position="470"/>
    </location>
</feature>
<feature type="compositionally biased region" description="Polar residues" evidence="1">
    <location>
        <begin position="287"/>
        <end position="324"/>
    </location>
</feature>
<feature type="region of interest" description="Disordered" evidence="1">
    <location>
        <begin position="779"/>
        <end position="804"/>
    </location>
</feature>
<feature type="compositionally biased region" description="Polar residues" evidence="1">
    <location>
        <begin position="175"/>
        <end position="193"/>
    </location>
</feature>
<feature type="region of interest" description="Disordered" evidence="1">
    <location>
        <begin position="48"/>
        <end position="93"/>
    </location>
</feature>
<organism evidence="2 3">
    <name type="scientific">Conoideocrella luteorostrata</name>
    <dbReference type="NCBI Taxonomy" id="1105319"/>
    <lineage>
        <taxon>Eukaryota</taxon>
        <taxon>Fungi</taxon>
        <taxon>Dikarya</taxon>
        <taxon>Ascomycota</taxon>
        <taxon>Pezizomycotina</taxon>
        <taxon>Sordariomycetes</taxon>
        <taxon>Hypocreomycetidae</taxon>
        <taxon>Hypocreales</taxon>
        <taxon>Clavicipitaceae</taxon>
        <taxon>Conoideocrella</taxon>
    </lineage>
</organism>
<evidence type="ECO:0000313" key="3">
    <source>
        <dbReference type="Proteomes" id="UP001251528"/>
    </source>
</evidence>
<accession>A0AAJ0FVI1</accession>
<feature type="compositionally biased region" description="Low complexity" evidence="1">
    <location>
        <begin position="52"/>
        <end position="77"/>
    </location>
</feature>
<proteinExistence type="predicted"/>
<evidence type="ECO:0000256" key="1">
    <source>
        <dbReference type="SAM" id="MobiDB-lite"/>
    </source>
</evidence>
<comment type="caution">
    <text evidence="2">The sequence shown here is derived from an EMBL/GenBank/DDBJ whole genome shotgun (WGS) entry which is preliminary data.</text>
</comment>
<name>A0AAJ0FVI1_9HYPO</name>